<dbReference type="InParanoid" id="A0A6P8IEX8"/>
<keyword evidence="2" id="KW-1003">Cell membrane</keyword>
<feature type="transmembrane region" description="Helical" evidence="9">
    <location>
        <begin position="20"/>
        <end position="43"/>
    </location>
</feature>
<dbReference type="KEGG" id="aten:116300246"/>
<dbReference type="PROSITE" id="PS50262">
    <property type="entry name" value="G_PROTEIN_RECEP_F1_2"/>
    <property type="match status" value="1"/>
</dbReference>
<dbReference type="PANTHER" id="PTHR24249">
    <property type="entry name" value="HISTAMINE RECEPTOR-RELATED G-PROTEIN COUPLED RECEPTOR"/>
    <property type="match status" value="1"/>
</dbReference>
<dbReference type="RefSeq" id="XP_031564930.1">
    <property type="nucleotide sequence ID" value="XM_031709070.1"/>
</dbReference>
<feature type="transmembrane region" description="Helical" evidence="9">
    <location>
        <begin position="268"/>
        <end position="287"/>
    </location>
</feature>
<keyword evidence="3 9" id="KW-0812">Transmembrane</keyword>
<dbReference type="GO" id="GO:0004930">
    <property type="term" value="F:G protein-coupled receptor activity"/>
    <property type="evidence" value="ECO:0007669"/>
    <property type="project" value="UniProtKB-KW"/>
</dbReference>
<evidence type="ECO:0000313" key="11">
    <source>
        <dbReference type="Proteomes" id="UP000515163"/>
    </source>
</evidence>
<keyword evidence="4 9" id="KW-1133">Transmembrane helix</keyword>
<comment type="subcellular location">
    <subcellularLocation>
        <location evidence="1">Cell membrane</location>
        <topology evidence="1">Multi-pass membrane protein</topology>
    </subcellularLocation>
</comment>
<feature type="transmembrane region" description="Helical" evidence="9">
    <location>
        <begin position="136"/>
        <end position="155"/>
    </location>
</feature>
<gene>
    <name evidence="12" type="primary">LOC116300246</name>
</gene>
<keyword evidence="8" id="KW-0807">Transducer</keyword>
<feature type="domain" description="G-protein coupled receptors family 1 profile" evidence="10">
    <location>
        <begin position="33"/>
        <end position="284"/>
    </location>
</feature>
<dbReference type="CDD" id="cd00637">
    <property type="entry name" value="7tm_classA_rhodopsin-like"/>
    <property type="match status" value="1"/>
</dbReference>
<dbReference type="InterPro" id="IPR017452">
    <property type="entry name" value="GPCR_Rhodpsn_7TM"/>
</dbReference>
<reference evidence="12" key="1">
    <citation type="submission" date="2025-08" db="UniProtKB">
        <authorList>
            <consortium name="RefSeq"/>
        </authorList>
    </citation>
    <scope>IDENTIFICATION</scope>
    <source>
        <tissue evidence="12">Tentacle</tissue>
    </source>
</reference>
<accession>A0A6P8IEX8</accession>
<dbReference type="InterPro" id="IPR000276">
    <property type="entry name" value="GPCR_Rhodpsn"/>
</dbReference>
<feature type="transmembrane region" description="Helical" evidence="9">
    <location>
        <begin position="95"/>
        <end position="115"/>
    </location>
</feature>
<evidence type="ECO:0000256" key="9">
    <source>
        <dbReference type="SAM" id="Phobius"/>
    </source>
</evidence>
<dbReference type="PRINTS" id="PR00237">
    <property type="entry name" value="GPCRRHODOPSN"/>
</dbReference>
<evidence type="ECO:0000259" key="10">
    <source>
        <dbReference type="PROSITE" id="PS50262"/>
    </source>
</evidence>
<evidence type="ECO:0000256" key="7">
    <source>
        <dbReference type="ARBA" id="ARBA00023170"/>
    </source>
</evidence>
<dbReference type="SUPFAM" id="SSF81321">
    <property type="entry name" value="Family A G protein-coupled receptor-like"/>
    <property type="match status" value="1"/>
</dbReference>
<feature type="transmembrane region" description="Helical" evidence="9">
    <location>
        <begin position="175"/>
        <end position="196"/>
    </location>
</feature>
<protein>
    <submittedName>
        <fullName evidence="12">D(1C) dopamine receptor-like</fullName>
    </submittedName>
</protein>
<dbReference type="GO" id="GO:0005886">
    <property type="term" value="C:plasma membrane"/>
    <property type="evidence" value="ECO:0007669"/>
    <property type="project" value="UniProtKB-SubCell"/>
</dbReference>
<evidence type="ECO:0000256" key="8">
    <source>
        <dbReference type="ARBA" id="ARBA00023224"/>
    </source>
</evidence>
<keyword evidence="6 9" id="KW-0472">Membrane</keyword>
<dbReference type="Gene3D" id="1.20.1070.10">
    <property type="entry name" value="Rhodopsin 7-helix transmembrane proteins"/>
    <property type="match status" value="1"/>
</dbReference>
<evidence type="ECO:0000256" key="4">
    <source>
        <dbReference type="ARBA" id="ARBA00022989"/>
    </source>
</evidence>
<dbReference type="PANTHER" id="PTHR24249:SF372">
    <property type="entry name" value="G-PROTEIN COUPLED RECEPTORS FAMILY 1 PROFILE DOMAIN-CONTAINING PROTEIN"/>
    <property type="match status" value="1"/>
</dbReference>
<evidence type="ECO:0000256" key="1">
    <source>
        <dbReference type="ARBA" id="ARBA00004651"/>
    </source>
</evidence>
<evidence type="ECO:0000313" key="12">
    <source>
        <dbReference type="RefSeq" id="XP_031564930.1"/>
    </source>
</evidence>
<evidence type="ECO:0000256" key="6">
    <source>
        <dbReference type="ARBA" id="ARBA00023136"/>
    </source>
</evidence>
<dbReference type="PROSITE" id="PS51257">
    <property type="entry name" value="PROKAR_LIPOPROTEIN"/>
    <property type="match status" value="1"/>
</dbReference>
<dbReference type="FunCoup" id="A0A6P8IEX8">
    <property type="interactions" value="652"/>
</dbReference>
<dbReference type="InterPro" id="IPR050569">
    <property type="entry name" value="TAAR"/>
</dbReference>
<feature type="transmembrane region" description="Helical" evidence="9">
    <location>
        <begin position="227"/>
        <end position="256"/>
    </location>
</feature>
<evidence type="ECO:0000256" key="3">
    <source>
        <dbReference type="ARBA" id="ARBA00022692"/>
    </source>
</evidence>
<name>A0A6P8IEX8_ACTTE</name>
<proteinExistence type="predicted"/>
<keyword evidence="7" id="KW-0675">Receptor</keyword>
<keyword evidence="5" id="KW-0297">G-protein coupled receptor</keyword>
<dbReference type="AlphaFoldDB" id="A0A6P8IEX8"/>
<keyword evidence="11" id="KW-1185">Reference proteome</keyword>
<dbReference type="Pfam" id="PF00001">
    <property type="entry name" value="7tm_1"/>
    <property type="match status" value="1"/>
</dbReference>
<evidence type="ECO:0000256" key="2">
    <source>
        <dbReference type="ARBA" id="ARBA00022475"/>
    </source>
</evidence>
<feature type="transmembrane region" description="Helical" evidence="9">
    <location>
        <begin position="55"/>
        <end position="75"/>
    </location>
</feature>
<dbReference type="Proteomes" id="UP000515163">
    <property type="component" value="Unplaced"/>
</dbReference>
<dbReference type="GeneID" id="116300246"/>
<evidence type="ECO:0000256" key="5">
    <source>
        <dbReference type="ARBA" id="ARBA00023040"/>
    </source>
</evidence>
<sequence>MNSSLTKNARHEISFSGWFPIVSVIFGCLTVISNLSIIVFIVIRKKRNGRPPKKPITWFVLSLAVSDFFVGSFCIPHKLICEHMMECSDKVWEIFDIFISFFHTASITNLSMISIDRYISAVHPYFYRRSICHRSWFLILLSWILSILQEIPYLISILSDSYPQADTVDTITKLIFMGILPPIVMTYTYIRVWLVLRKHKKAIKEQANQHLSPRQLKAPLDIKKREILLLTVGIMDAIYIVCSVLFQYVVICYLLWNSCHTSYLTEKIVFTVLYFHSLPNSLIYAFVGRLFCNKESGCCSLP</sequence>
<organism evidence="11 12">
    <name type="scientific">Actinia tenebrosa</name>
    <name type="common">Australian red waratah sea anemone</name>
    <dbReference type="NCBI Taxonomy" id="6105"/>
    <lineage>
        <taxon>Eukaryota</taxon>
        <taxon>Metazoa</taxon>
        <taxon>Cnidaria</taxon>
        <taxon>Anthozoa</taxon>
        <taxon>Hexacorallia</taxon>
        <taxon>Actiniaria</taxon>
        <taxon>Actiniidae</taxon>
        <taxon>Actinia</taxon>
    </lineage>
</organism>